<dbReference type="SUPFAM" id="SSF52540">
    <property type="entry name" value="P-loop containing nucleoside triphosphate hydrolases"/>
    <property type="match status" value="1"/>
</dbReference>
<dbReference type="InterPro" id="IPR014017">
    <property type="entry name" value="DNA_helicase_UvrD-like_C"/>
</dbReference>
<dbReference type="PROSITE" id="PS51198">
    <property type="entry name" value="UVRD_HELICASE_ATP_BIND"/>
    <property type="match status" value="1"/>
</dbReference>
<dbReference type="GO" id="GO:0043138">
    <property type="term" value="F:3'-5' DNA helicase activity"/>
    <property type="evidence" value="ECO:0007669"/>
    <property type="project" value="UniProtKB-EC"/>
</dbReference>
<comment type="similarity">
    <text evidence="1">Belongs to the helicase family. UvrD subfamily.</text>
</comment>
<dbReference type="OrthoDB" id="5298826at2"/>
<evidence type="ECO:0000256" key="9">
    <source>
        <dbReference type="ARBA" id="ARBA00048988"/>
    </source>
</evidence>
<comment type="catalytic activity">
    <reaction evidence="9">
        <text>ATP + H2O = ADP + phosphate + H(+)</text>
        <dbReference type="Rhea" id="RHEA:13065"/>
        <dbReference type="ChEBI" id="CHEBI:15377"/>
        <dbReference type="ChEBI" id="CHEBI:15378"/>
        <dbReference type="ChEBI" id="CHEBI:30616"/>
        <dbReference type="ChEBI" id="CHEBI:43474"/>
        <dbReference type="ChEBI" id="CHEBI:456216"/>
        <dbReference type="EC" id="5.6.2.4"/>
    </reaction>
</comment>
<sequence length="707" mass="80616">MLAVSTEPKITSHQLVSLLQKNNRVITYNSMTVTILQGNQSQTIAWCDIIKPITLKTSWFGGRLTLVTAAQTFSFKWLRYDSEQTHQQALLDCWINIHQIKLNTSLRDITQQLTKRYFKSSEKPSLEHKISQLASTWLGLADKMTLSQDIVASIKQLDTLYPLDEQKTRQFRAYFVQNELTRYKLFFDKQNSHPMTPKQRQACVINDDNNLVLAGAGSGKTSVMVGRVGYLLQSGLAKPSQILMLAYGKDAAQEMDLRLKNSLQRHDIKCATFHSLALSIINQVQGVMPNISVFATDAATRKSWLTEQFHYLINRQLSYKKQVIDLLNQVNMEAKKSFSHKTTIDQLLSHSDFVNLQTHVLGLFDLIRSAASALSGVPQYFDDKCTQATLEHYFMLVKPLIDAYQSKLHQQQAVDFDDMIFQAHNMIHTGKFKAPWLHILVDEFQDISEPRAQLLKALRDNTHGSVLFAVGDDWQSIYRFSGSNHHFITQFQRYFGASCTVNLDQTFRFNNKIAEVANRFVMQNPAQMKKELNSKVIQSHSSVTIITDFNTEKQNANVQAIIDALSFIDKTQKASVYILARFSFLLPNAAQMGLLTQRFKHLIIESYTVHSSKGKEADYVILVGLSEGKYGFPAKQNHNLIFDAFLPPQDDYLFAEERRLFYVALTRAKKHVYLIIPSSGISEFVLELINNQYDIALDKQAISLAHT</sequence>
<evidence type="ECO:0000313" key="13">
    <source>
        <dbReference type="Proteomes" id="UP000006201"/>
    </source>
</evidence>
<dbReference type="Pfam" id="PF00580">
    <property type="entry name" value="UvrD-helicase"/>
    <property type="match status" value="1"/>
</dbReference>
<dbReference type="eggNOG" id="COG0210">
    <property type="taxonomic scope" value="Bacteria"/>
</dbReference>
<accession>A4CC59</accession>
<dbReference type="GO" id="GO:0005829">
    <property type="term" value="C:cytosol"/>
    <property type="evidence" value="ECO:0007669"/>
    <property type="project" value="TreeGrafter"/>
</dbReference>
<keyword evidence="4 10" id="KW-0347">Helicase</keyword>
<evidence type="ECO:0000256" key="7">
    <source>
        <dbReference type="ARBA" id="ARBA00034617"/>
    </source>
</evidence>
<dbReference type="GO" id="GO:0000725">
    <property type="term" value="P:recombinational repair"/>
    <property type="evidence" value="ECO:0007669"/>
    <property type="project" value="TreeGrafter"/>
</dbReference>
<dbReference type="GO" id="GO:0016887">
    <property type="term" value="F:ATP hydrolysis activity"/>
    <property type="evidence" value="ECO:0007669"/>
    <property type="project" value="RHEA"/>
</dbReference>
<dbReference type="Proteomes" id="UP000006201">
    <property type="component" value="Unassembled WGS sequence"/>
</dbReference>
<keyword evidence="3 10" id="KW-0378">Hydrolase</keyword>
<evidence type="ECO:0000259" key="11">
    <source>
        <dbReference type="PROSITE" id="PS51198"/>
    </source>
</evidence>
<evidence type="ECO:0000256" key="10">
    <source>
        <dbReference type="PROSITE-ProRule" id="PRU00560"/>
    </source>
</evidence>
<comment type="catalytic activity">
    <reaction evidence="7">
        <text>Couples ATP hydrolysis with the unwinding of duplex DNA by translocating in the 3'-5' direction.</text>
        <dbReference type="EC" id="5.6.2.4"/>
    </reaction>
</comment>
<dbReference type="Gene3D" id="1.10.10.160">
    <property type="match status" value="1"/>
</dbReference>
<keyword evidence="6" id="KW-0413">Isomerase</keyword>
<dbReference type="GO" id="GO:0003677">
    <property type="term" value="F:DNA binding"/>
    <property type="evidence" value="ECO:0007669"/>
    <property type="project" value="InterPro"/>
</dbReference>
<dbReference type="Pfam" id="PF13361">
    <property type="entry name" value="UvrD_C"/>
    <property type="match status" value="1"/>
</dbReference>
<dbReference type="RefSeq" id="WP_009839778.1">
    <property type="nucleotide sequence ID" value="NZ_CH959301.1"/>
</dbReference>
<keyword evidence="2 10" id="KW-0547">Nucleotide-binding</keyword>
<dbReference type="InterPro" id="IPR027417">
    <property type="entry name" value="P-loop_NTPase"/>
</dbReference>
<feature type="domain" description="UvrD-like helicase ATP-binding" evidence="11">
    <location>
        <begin position="193"/>
        <end position="510"/>
    </location>
</feature>
<dbReference type="STRING" id="87626.PTD2_19030"/>
<gene>
    <name evidence="12" type="ORF">PTD2_19030</name>
</gene>
<evidence type="ECO:0000256" key="8">
    <source>
        <dbReference type="ARBA" id="ARBA00034808"/>
    </source>
</evidence>
<evidence type="ECO:0000313" key="12">
    <source>
        <dbReference type="EMBL" id="EAR27946.1"/>
    </source>
</evidence>
<dbReference type="FunFam" id="3.40.50.300:FF:000975">
    <property type="entry name" value="DNA helicase"/>
    <property type="match status" value="1"/>
</dbReference>
<dbReference type="CDD" id="cd17932">
    <property type="entry name" value="DEXQc_UvrD"/>
    <property type="match status" value="1"/>
</dbReference>
<dbReference type="HOGENOM" id="CLU_006494_0_1_6"/>
<proteinExistence type="inferred from homology"/>
<keyword evidence="5 10" id="KW-0067">ATP-binding</keyword>
<dbReference type="EMBL" id="AAOH01000005">
    <property type="protein sequence ID" value="EAR27946.1"/>
    <property type="molecule type" value="Genomic_DNA"/>
</dbReference>
<evidence type="ECO:0000256" key="1">
    <source>
        <dbReference type="ARBA" id="ARBA00009922"/>
    </source>
</evidence>
<dbReference type="InterPro" id="IPR014016">
    <property type="entry name" value="UvrD-like_ATP-bd"/>
</dbReference>
<protein>
    <recommendedName>
        <fullName evidence="8">DNA 3'-5' helicase</fullName>
        <ecNumber evidence="8">5.6.2.4</ecNumber>
    </recommendedName>
</protein>
<feature type="binding site" evidence="10">
    <location>
        <begin position="214"/>
        <end position="221"/>
    </location>
    <ligand>
        <name>ATP</name>
        <dbReference type="ChEBI" id="CHEBI:30616"/>
    </ligand>
</feature>
<organism evidence="12 13">
    <name type="scientific">Pseudoalteromonas tunicata D2</name>
    <dbReference type="NCBI Taxonomy" id="87626"/>
    <lineage>
        <taxon>Bacteria</taxon>
        <taxon>Pseudomonadati</taxon>
        <taxon>Pseudomonadota</taxon>
        <taxon>Gammaproteobacteria</taxon>
        <taxon>Alteromonadales</taxon>
        <taxon>Pseudoalteromonadaceae</taxon>
        <taxon>Pseudoalteromonas</taxon>
    </lineage>
</organism>
<dbReference type="InterPro" id="IPR000212">
    <property type="entry name" value="DNA_helicase_UvrD/REP"/>
</dbReference>
<evidence type="ECO:0000256" key="5">
    <source>
        <dbReference type="ARBA" id="ARBA00022840"/>
    </source>
</evidence>
<dbReference type="GO" id="GO:0005524">
    <property type="term" value="F:ATP binding"/>
    <property type="evidence" value="ECO:0007669"/>
    <property type="project" value="UniProtKB-UniRule"/>
</dbReference>
<name>A4CC59_9GAMM</name>
<dbReference type="InterPro" id="IPR013986">
    <property type="entry name" value="DExx_box_DNA_helicase_dom_sf"/>
</dbReference>
<dbReference type="PANTHER" id="PTHR11070">
    <property type="entry name" value="UVRD / RECB / PCRA DNA HELICASE FAMILY MEMBER"/>
    <property type="match status" value="1"/>
</dbReference>
<reference evidence="12 13" key="1">
    <citation type="submission" date="2006-02" db="EMBL/GenBank/DDBJ databases">
        <authorList>
            <person name="Moran M.A."/>
            <person name="Kjelleberg S."/>
            <person name="Egan S."/>
            <person name="Saunders N."/>
            <person name="Thomas T."/>
            <person name="Ferriera S."/>
            <person name="Johnson J."/>
            <person name="Kravitz S."/>
            <person name="Halpern A."/>
            <person name="Remington K."/>
            <person name="Beeson K."/>
            <person name="Tran B."/>
            <person name="Rogers Y.-H."/>
            <person name="Friedman R."/>
            <person name="Venter J.C."/>
        </authorList>
    </citation>
    <scope>NUCLEOTIDE SEQUENCE [LARGE SCALE GENOMIC DNA]</scope>
    <source>
        <strain evidence="12 13">D2</strain>
    </source>
</reference>
<comment type="caution">
    <text evidence="12">The sequence shown here is derived from an EMBL/GenBank/DDBJ whole genome shotgun (WGS) entry which is preliminary data.</text>
</comment>
<evidence type="ECO:0000256" key="2">
    <source>
        <dbReference type="ARBA" id="ARBA00022741"/>
    </source>
</evidence>
<dbReference type="EC" id="5.6.2.4" evidence="8"/>
<dbReference type="Gene3D" id="3.40.50.300">
    <property type="entry name" value="P-loop containing nucleotide triphosphate hydrolases"/>
    <property type="match status" value="2"/>
</dbReference>
<keyword evidence="13" id="KW-1185">Reference proteome</keyword>
<evidence type="ECO:0000256" key="3">
    <source>
        <dbReference type="ARBA" id="ARBA00022801"/>
    </source>
</evidence>
<evidence type="ECO:0000256" key="4">
    <source>
        <dbReference type="ARBA" id="ARBA00022806"/>
    </source>
</evidence>
<dbReference type="AlphaFoldDB" id="A4CC59"/>
<evidence type="ECO:0000256" key="6">
    <source>
        <dbReference type="ARBA" id="ARBA00023235"/>
    </source>
</evidence>
<dbReference type="PANTHER" id="PTHR11070:SF63">
    <property type="entry name" value="DNA HELICASE IV"/>
    <property type="match status" value="1"/>
</dbReference>